<dbReference type="PANTHER" id="PTHR10039:SF15">
    <property type="entry name" value="NACHT DOMAIN-CONTAINING PROTEIN"/>
    <property type="match status" value="1"/>
</dbReference>
<dbReference type="Pfam" id="PF24883">
    <property type="entry name" value="NPHP3_N"/>
    <property type="match status" value="1"/>
</dbReference>
<accession>W9ZYT9</accession>
<organism evidence="3">
    <name type="scientific">Fusarium oxysporum f. sp. melonis 26406</name>
    <dbReference type="NCBI Taxonomy" id="1089452"/>
    <lineage>
        <taxon>Eukaryota</taxon>
        <taxon>Fungi</taxon>
        <taxon>Dikarya</taxon>
        <taxon>Ascomycota</taxon>
        <taxon>Pezizomycotina</taxon>
        <taxon>Sordariomycetes</taxon>
        <taxon>Hypocreomycetidae</taxon>
        <taxon>Hypocreales</taxon>
        <taxon>Nectriaceae</taxon>
        <taxon>Fusarium</taxon>
        <taxon>Fusarium oxysporum species complex</taxon>
    </lineage>
</organism>
<protein>
    <recommendedName>
        <fullName evidence="2">Nephrocystin 3-like N-terminal domain-containing protein</fullName>
    </recommendedName>
</protein>
<dbReference type="InterPro" id="IPR027417">
    <property type="entry name" value="P-loop_NTPase"/>
</dbReference>
<dbReference type="HOGENOM" id="CLU_1115793_0_0_1"/>
<dbReference type="Proteomes" id="UP000030703">
    <property type="component" value="Unassembled WGS sequence"/>
</dbReference>
<dbReference type="Gene3D" id="3.40.50.300">
    <property type="entry name" value="P-loop containing nucleotide triphosphate hydrolases"/>
    <property type="match status" value="1"/>
</dbReference>
<dbReference type="AlphaFoldDB" id="W9ZYT9"/>
<feature type="domain" description="Nephrocystin 3-like N-terminal" evidence="2">
    <location>
        <begin position="143"/>
        <end position="226"/>
    </location>
</feature>
<reference evidence="3" key="2">
    <citation type="submission" date="2012-05" db="EMBL/GenBank/DDBJ databases">
        <title>Annotation of the Genome Sequence of Fusarium oxysporum f. sp. melonis 26406.</title>
        <authorList>
            <consortium name="The Broad Institute Genomics Platform"/>
            <person name="Ma L.-J."/>
            <person name="Corby-Kistler H."/>
            <person name="Broz K."/>
            <person name="Gale L.R."/>
            <person name="Jonkers W."/>
            <person name="O'Donnell K."/>
            <person name="Ploetz R."/>
            <person name="Steinberg C."/>
            <person name="Schwartz D.C."/>
            <person name="VanEtten H."/>
            <person name="Zhou S."/>
            <person name="Young S.K."/>
            <person name="Zeng Q."/>
            <person name="Gargeya S."/>
            <person name="Fitzgerald M."/>
            <person name="Abouelleil A."/>
            <person name="Alvarado L."/>
            <person name="Chapman S.B."/>
            <person name="Gainer-Dewar J."/>
            <person name="Goldberg J."/>
            <person name="Griggs A."/>
            <person name="Gujja S."/>
            <person name="Hansen M."/>
            <person name="Howarth C."/>
            <person name="Imamovic A."/>
            <person name="Ireland A."/>
            <person name="Larimer J."/>
            <person name="McCowan C."/>
            <person name="Murphy C."/>
            <person name="Pearson M."/>
            <person name="Poon T.W."/>
            <person name="Priest M."/>
            <person name="Roberts A."/>
            <person name="Saif S."/>
            <person name="Shea T."/>
            <person name="Sykes S."/>
            <person name="Wortman J."/>
            <person name="Nusbaum C."/>
            <person name="Birren B."/>
        </authorList>
    </citation>
    <scope>NUCLEOTIDE SEQUENCE</scope>
    <source>
        <strain evidence="3">26406</strain>
    </source>
</reference>
<evidence type="ECO:0000259" key="2">
    <source>
        <dbReference type="Pfam" id="PF24883"/>
    </source>
</evidence>
<gene>
    <name evidence="3" type="ORF">FOMG_17153</name>
</gene>
<dbReference type="PANTHER" id="PTHR10039">
    <property type="entry name" value="AMELOGENIN"/>
    <property type="match status" value="1"/>
</dbReference>
<name>W9ZYT9_FUSOX</name>
<dbReference type="OrthoDB" id="20872at2759"/>
<evidence type="ECO:0000256" key="1">
    <source>
        <dbReference type="ARBA" id="ARBA00022737"/>
    </source>
</evidence>
<evidence type="ECO:0000313" key="3">
    <source>
        <dbReference type="EMBL" id="EXK26251.1"/>
    </source>
</evidence>
<proteinExistence type="predicted"/>
<reference evidence="3" key="1">
    <citation type="submission" date="2012-04" db="EMBL/GenBank/DDBJ databases">
        <title>The Genome Sequence of Fusarium oxysporum melonis.</title>
        <authorList>
            <consortium name="The Broad Institute Genome Sequencing Platform"/>
            <person name="Ma L.-J."/>
            <person name="Gale L.R."/>
            <person name="Schwartz D.C."/>
            <person name="Zhou S."/>
            <person name="Corby-Kistler H."/>
            <person name="Young S.K."/>
            <person name="Zeng Q."/>
            <person name="Gargeya S."/>
            <person name="Fitzgerald M."/>
            <person name="Haas B."/>
            <person name="Abouelleil A."/>
            <person name="Alvarado L."/>
            <person name="Arachchi H.M."/>
            <person name="Berlin A."/>
            <person name="Brown A."/>
            <person name="Chapman S.B."/>
            <person name="Chen Z."/>
            <person name="Dunbar C."/>
            <person name="Freedman E."/>
            <person name="Gearin G."/>
            <person name="Goldberg J."/>
            <person name="Griggs A."/>
            <person name="Gujja S."/>
            <person name="Heiman D."/>
            <person name="Howarth C."/>
            <person name="Larson L."/>
            <person name="Lui A."/>
            <person name="MacDonald P.J.P."/>
            <person name="Montmayeur A."/>
            <person name="Murphy C."/>
            <person name="Neiman D."/>
            <person name="Pearson M."/>
            <person name="Priest M."/>
            <person name="Roberts A."/>
            <person name="Saif S."/>
            <person name="Shea T."/>
            <person name="Shenoy N."/>
            <person name="Sisk P."/>
            <person name="Stolte C."/>
            <person name="Sykes S."/>
            <person name="Wortman J."/>
            <person name="Nusbaum C."/>
            <person name="Birren B."/>
        </authorList>
    </citation>
    <scope>NUCLEOTIDE SEQUENCE</scope>
    <source>
        <strain evidence="3">26406</strain>
    </source>
</reference>
<dbReference type="VEuPathDB" id="FungiDB:FOMG_17153"/>
<dbReference type="InterPro" id="IPR056884">
    <property type="entry name" value="NPHP3-like_N"/>
</dbReference>
<dbReference type="EMBL" id="JH659366">
    <property type="protein sequence ID" value="EXK26251.1"/>
    <property type="molecule type" value="Genomic_DNA"/>
</dbReference>
<keyword evidence="1" id="KW-0677">Repeat</keyword>
<sequence>MRSLSIVLGDVDVCVSNDYLADKDRKDLLQTARECRNILDELSDIAIANRVLDIQSSVGTGNRMKRVWKRLKWDPDDIRDIRGRISSNVSLLNAFLHRMARNNTAKLVQYVEDQEFRIALEWLCPVDYGAQQSDLIMRRQPDTAKWLLNSPEFRRWLEIPGASMFCPGIPGAGKTIMTAVVVDHLLSSPVFGEGVGIAYIYFNFRRGEEQTFTHLIASLIRQHLATSLWSVPFSVKEEIHHRSLALYPC</sequence>